<evidence type="ECO:0000313" key="2">
    <source>
        <dbReference type="EMBL" id="PMB68714.1"/>
    </source>
</evidence>
<dbReference type="EMBL" id="MRVG01000005">
    <property type="protein sequence ID" value="PMB68714.1"/>
    <property type="molecule type" value="Genomic_DNA"/>
</dbReference>
<feature type="chain" id="PRO_5014737006" evidence="1">
    <location>
        <begin position="24"/>
        <end position="152"/>
    </location>
</feature>
<accession>A0A2N6NN83</accession>
<evidence type="ECO:0000256" key="1">
    <source>
        <dbReference type="SAM" id="SignalP"/>
    </source>
</evidence>
<proteinExistence type="predicted"/>
<dbReference type="OMA" id="VWSPENT"/>
<organism evidence="2 3">
    <name type="scientific">Beauveria bassiana</name>
    <name type="common">White muscardine disease fungus</name>
    <name type="synonym">Tritirachium shiotae</name>
    <dbReference type="NCBI Taxonomy" id="176275"/>
    <lineage>
        <taxon>Eukaryota</taxon>
        <taxon>Fungi</taxon>
        <taxon>Dikarya</taxon>
        <taxon>Ascomycota</taxon>
        <taxon>Pezizomycotina</taxon>
        <taxon>Sordariomycetes</taxon>
        <taxon>Hypocreomycetidae</taxon>
        <taxon>Hypocreales</taxon>
        <taxon>Cordycipitaceae</taxon>
        <taxon>Beauveria</taxon>
    </lineage>
</organism>
<gene>
    <name evidence="2" type="ORF">BM221_005295</name>
</gene>
<dbReference type="AlphaFoldDB" id="A0A2N6NN83"/>
<sequence>MHFSATAKSFGLLTLALTLPVAAQSTFDLFAYGTDGGISAASLFYENAWTVQPNTTANGNASFTSGYVGLKASTNCSLVEVGNATDNALDLVLFGQSVFARIGDKMRNPFYGIATSTTGIWQLVWSPENTHADQLEPVILRLMRPPRPDGRN</sequence>
<name>A0A2N6NN83_BEABA</name>
<feature type="signal peptide" evidence="1">
    <location>
        <begin position="1"/>
        <end position="23"/>
    </location>
</feature>
<evidence type="ECO:0000313" key="3">
    <source>
        <dbReference type="Proteomes" id="UP000235728"/>
    </source>
</evidence>
<reference evidence="2 3" key="1">
    <citation type="journal article" date="2016" name="Appl. Microbiol. Biotechnol.">
        <title>Characterization of T-DNA insertion mutants with decreased virulence in the entomopathogenic fungus Beauveria bassiana JEF-007.</title>
        <authorList>
            <person name="Kim S."/>
            <person name="Lee S.J."/>
            <person name="Nai Y.S."/>
            <person name="Yu J.S."/>
            <person name="Lee M.R."/>
            <person name="Yang Y.T."/>
            <person name="Kim J.S."/>
        </authorList>
    </citation>
    <scope>NUCLEOTIDE SEQUENCE [LARGE SCALE GENOMIC DNA]</scope>
    <source>
        <strain evidence="2 3">JEF-007</strain>
    </source>
</reference>
<keyword evidence="1" id="KW-0732">Signal</keyword>
<comment type="caution">
    <text evidence="2">The sequence shown here is derived from an EMBL/GenBank/DDBJ whole genome shotgun (WGS) entry which is preliminary data.</text>
</comment>
<protein>
    <submittedName>
        <fullName evidence="2">Uncharacterized protein</fullName>
    </submittedName>
</protein>
<dbReference type="Proteomes" id="UP000235728">
    <property type="component" value="Unassembled WGS sequence"/>
</dbReference>